<proteinExistence type="predicted"/>
<name>A0ACB6QCA5_9PLEO</name>
<gene>
    <name evidence="1" type="ORF">BDR25DRAFT_319536</name>
</gene>
<comment type="caution">
    <text evidence="1">The sequence shown here is derived from an EMBL/GenBank/DDBJ whole genome shotgun (WGS) entry which is preliminary data.</text>
</comment>
<keyword evidence="2" id="KW-1185">Reference proteome</keyword>
<protein>
    <submittedName>
        <fullName evidence="1">Uncharacterized protein</fullName>
    </submittedName>
</protein>
<sequence>MRFLCLHGLGTNNILHANCIPQYPITTKTYNYFDVNDARSMLQALVQLDTFISLEGPFDGVIAYSHGAGFIATYIVEKAVLNAQPPFKCAIFFSAARPVNPESLRNGELRFMDGETDGVKITMPTAHIWGDNDDTHRACHPRRKGKGCSLGSWEGNKEDT</sequence>
<accession>A0ACB6QCA5</accession>
<evidence type="ECO:0000313" key="2">
    <source>
        <dbReference type="Proteomes" id="UP000799755"/>
    </source>
</evidence>
<evidence type="ECO:0000313" key="1">
    <source>
        <dbReference type="EMBL" id="KAF2464007.1"/>
    </source>
</evidence>
<reference evidence="1" key="1">
    <citation type="journal article" date="2020" name="Stud. Mycol.">
        <title>101 Dothideomycetes genomes: a test case for predicting lifestyles and emergence of pathogens.</title>
        <authorList>
            <person name="Haridas S."/>
            <person name="Albert R."/>
            <person name="Binder M."/>
            <person name="Bloem J."/>
            <person name="Labutti K."/>
            <person name="Salamov A."/>
            <person name="Andreopoulos B."/>
            <person name="Baker S."/>
            <person name="Barry K."/>
            <person name="Bills G."/>
            <person name="Bluhm B."/>
            <person name="Cannon C."/>
            <person name="Castanera R."/>
            <person name="Culley D."/>
            <person name="Daum C."/>
            <person name="Ezra D."/>
            <person name="Gonzalez J."/>
            <person name="Henrissat B."/>
            <person name="Kuo A."/>
            <person name="Liang C."/>
            <person name="Lipzen A."/>
            <person name="Lutzoni F."/>
            <person name="Magnuson J."/>
            <person name="Mondo S."/>
            <person name="Nolan M."/>
            <person name="Ohm R."/>
            <person name="Pangilinan J."/>
            <person name="Park H.-J."/>
            <person name="Ramirez L."/>
            <person name="Alfaro M."/>
            <person name="Sun H."/>
            <person name="Tritt A."/>
            <person name="Yoshinaga Y."/>
            <person name="Zwiers L.-H."/>
            <person name="Turgeon B."/>
            <person name="Goodwin S."/>
            <person name="Spatafora J."/>
            <person name="Crous P."/>
            <person name="Grigoriev I."/>
        </authorList>
    </citation>
    <scope>NUCLEOTIDE SEQUENCE</scope>
    <source>
        <strain evidence="1">ATCC 200398</strain>
    </source>
</reference>
<organism evidence="1 2">
    <name type="scientific">Lindgomyces ingoldianus</name>
    <dbReference type="NCBI Taxonomy" id="673940"/>
    <lineage>
        <taxon>Eukaryota</taxon>
        <taxon>Fungi</taxon>
        <taxon>Dikarya</taxon>
        <taxon>Ascomycota</taxon>
        <taxon>Pezizomycotina</taxon>
        <taxon>Dothideomycetes</taxon>
        <taxon>Pleosporomycetidae</taxon>
        <taxon>Pleosporales</taxon>
        <taxon>Lindgomycetaceae</taxon>
        <taxon>Lindgomyces</taxon>
    </lineage>
</organism>
<dbReference type="EMBL" id="MU003541">
    <property type="protein sequence ID" value="KAF2464007.1"/>
    <property type="molecule type" value="Genomic_DNA"/>
</dbReference>
<dbReference type="Proteomes" id="UP000799755">
    <property type="component" value="Unassembled WGS sequence"/>
</dbReference>